<gene>
    <name evidence="1" type="ORF">GO621_01415</name>
</gene>
<dbReference type="InterPro" id="IPR036388">
    <property type="entry name" value="WH-like_DNA-bd_sf"/>
</dbReference>
<proteinExistence type="predicted"/>
<protein>
    <submittedName>
        <fullName evidence="1">DUF433 domain-containing protein</fullName>
    </submittedName>
</protein>
<dbReference type="Gene3D" id="1.10.10.10">
    <property type="entry name" value="Winged helix-like DNA-binding domain superfamily/Winged helix DNA-binding domain"/>
    <property type="match status" value="1"/>
</dbReference>
<dbReference type="RefSeq" id="WP_157563352.1">
    <property type="nucleotide sequence ID" value="NZ_WPIK01000001.1"/>
</dbReference>
<dbReference type="PANTHER" id="PTHR34849">
    <property type="entry name" value="SSL5025 PROTEIN"/>
    <property type="match status" value="1"/>
</dbReference>
<dbReference type="InterPro" id="IPR007367">
    <property type="entry name" value="DUF433"/>
</dbReference>
<evidence type="ECO:0000313" key="1">
    <source>
        <dbReference type="EMBL" id="MVN20193.1"/>
    </source>
</evidence>
<sequence>MLTNLKLLDRITLIPGLMGGKPTIRGMRFPVSDVLELLSSGLSESEILEQHPILEKEDIKAALLYASFKIKNTVIIHAS</sequence>
<organism evidence="1 2">
    <name type="scientific">Mucilaginibacter arboris</name>
    <dbReference type="NCBI Taxonomy" id="2682090"/>
    <lineage>
        <taxon>Bacteria</taxon>
        <taxon>Pseudomonadati</taxon>
        <taxon>Bacteroidota</taxon>
        <taxon>Sphingobacteriia</taxon>
        <taxon>Sphingobacteriales</taxon>
        <taxon>Sphingobacteriaceae</taxon>
        <taxon>Mucilaginibacter</taxon>
    </lineage>
</organism>
<reference evidence="1 2" key="1">
    <citation type="submission" date="2019-12" db="EMBL/GenBank/DDBJ databases">
        <title>Mucilaginibacter sp. HMF7410 genome sequencing and assembly.</title>
        <authorList>
            <person name="Kang H."/>
            <person name="Cha I."/>
            <person name="Kim H."/>
            <person name="Joh K."/>
        </authorList>
    </citation>
    <scope>NUCLEOTIDE SEQUENCE [LARGE SCALE GENOMIC DNA]</scope>
    <source>
        <strain evidence="1 2">HMF7410</strain>
    </source>
</reference>
<dbReference type="EMBL" id="WPIK01000001">
    <property type="protein sequence ID" value="MVN20193.1"/>
    <property type="molecule type" value="Genomic_DNA"/>
</dbReference>
<dbReference type="AlphaFoldDB" id="A0A7K1SSA7"/>
<accession>A0A7K1SSA7</accession>
<dbReference type="Pfam" id="PF04255">
    <property type="entry name" value="DUF433"/>
    <property type="match status" value="1"/>
</dbReference>
<keyword evidence="2" id="KW-1185">Reference proteome</keyword>
<dbReference type="InterPro" id="IPR009057">
    <property type="entry name" value="Homeodomain-like_sf"/>
</dbReference>
<dbReference type="Proteomes" id="UP000462014">
    <property type="component" value="Unassembled WGS sequence"/>
</dbReference>
<name>A0A7K1SSA7_9SPHI</name>
<comment type="caution">
    <text evidence="1">The sequence shown here is derived from an EMBL/GenBank/DDBJ whole genome shotgun (WGS) entry which is preliminary data.</text>
</comment>
<dbReference type="SUPFAM" id="SSF46689">
    <property type="entry name" value="Homeodomain-like"/>
    <property type="match status" value="1"/>
</dbReference>
<dbReference type="PANTHER" id="PTHR34849:SF3">
    <property type="entry name" value="SSR2962 PROTEIN"/>
    <property type="match status" value="1"/>
</dbReference>
<evidence type="ECO:0000313" key="2">
    <source>
        <dbReference type="Proteomes" id="UP000462014"/>
    </source>
</evidence>